<evidence type="ECO:0000256" key="8">
    <source>
        <dbReference type="SAM" id="MobiDB-lite"/>
    </source>
</evidence>
<dbReference type="GO" id="GO:0005694">
    <property type="term" value="C:chromosome"/>
    <property type="evidence" value="ECO:0007669"/>
    <property type="project" value="UniProtKB-SubCell"/>
</dbReference>
<dbReference type="InParanoid" id="A0A369KB11"/>
<keyword evidence="3" id="KW-0489">Methyltransferase</keyword>
<feature type="domain" description="SET" evidence="9">
    <location>
        <begin position="476"/>
        <end position="603"/>
    </location>
</feature>
<dbReference type="InterPro" id="IPR050973">
    <property type="entry name" value="H3K9_Histone-Lys_N-MTase"/>
</dbReference>
<evidence type="ECO:0000313" key="13">
    <source>
        <dbReference type="Proteomes" id="UP000076154"/>
    </source>
</evidence>
<feature type="compositionally biased region" description="Low complexity" evidence="8">
    <location>
        <begin position="321"/>
        <end position="331"/>
    </location>
</feature>
<dbReference type="AlphaFoldDB" id="A0A369KB11"/>
<dbReference type="OrthoDB" id="308383at2759"/>
<keyword evidence="4" id="KW-0808">Transferase</keyword>
<dbReference type="PANTHER" id="PTHR46223:SF3">
    <property type="entry name" value="HISTONE-LYSINE N-METHYLTRANSFERASE SET-23"/>
    <property type="match status" value="1"/>
</dbReference>
<keyword evidence="13" id="KW-1185">Reference proteome</keyword>
<feature type="compositionally biased region" description="Low complexity" evidence="8">
    <location>
        <begin position="197"/>
        <end position="219"/>
    </location>
</feature>
<dbReference type="GO" id="GO:0032259">
    <property type="term" value="P:methylation"/>
    <property type="evidence" value="ECO:0007669"/>
    <property type="project" value="UniProtKB-KW"/>
</dbReference>
<dbReference type="Pfam" id="PF05033">
    <property type="entry name" value="Pre-SET"/>
    <property type="match status" value="1"/>
</dbReference>
<dbReference type="Gene3D" id="2.170.270.10">
    <property type="entry name" value="SET domain"/>
    <property type="match status" value="1"/>
</dbReference>
<evidence type="ECO:0000256" key="7">
    <source>
        <dbReference type="ARBA" id="ARBA00022833"/>
    </source>
</evidence>
<dbReference type="SMART" id="SM00317">
    <property type="entry name" value="SET"/>
    <property type="match status" value="1"/>
</dbReference>
<dbReference type="InterPro" id="IPR046341">
    <property type="entry name" value="SET_dom_sf"/>
</dbReference>
<dbReference type="InterPro" id="IPR001214">
    <property type="entry name" value="SET_dom"/>
</dbReference>
<feature type="compositionally biased region" description="Low complexity" evidence="8">
    <location>
        <begin position="249"/>
        <end position="258"/>
    </location>
</feature>
<keyword evidence="5" id="KW-0949">S-adenosyl-L-methionine</keyword>
<feature type="region of interest" description="Disordered" evidence="8">
    <location>
        <begin position="174"/>
        <end position="280"/>
    </location>
</feature>
<keyword evidence="7" id="KW-0862">Zinc</keyword>
<dbReference type="Pfam" id="PF00856">
    <property type="entry name" value="SET"/>
    <property type="match status" value="1"/>
</dbReference>
<name>A0A369KB11_HYPMA</name>
<dbReference type="InterPro" id="IPR007728">
    <property type="entry name" value="Pre-SET_dom"/>
</dbReference>
<dbReference type="Proteomes" id="UP000076154">
    <property type="component" value="Unassembled WGS sequence"/>
</dbReference>
<dbReference type="PROSITE" id="PS50868">
    <property type="entry name" value="POST_SET"/>
    <property type="match status" value="1"/>
</dbReference>
<feature type="compositionally biased region" description="Low complexity" evidence="8">
    <location>
        <begin position="293"/>
        <end position="307"/>
    </location>
</feature>
<keyword evidence="2" id="KW-0158">Chromosome</keyword>
<keyword evidence="6" id="KW-0479">Metal-binding</keyword>
<evidence type="ECO:0000256" key="5">
    <source>
        <dbReference type="ARBA" id="ARBA00022691"/>
    </source>
</evidence>
<evidence type="ECO:0000256" key="2">
    <source>
        <dbReference type="ARBA" id="ARBA00022454"/>
    </source>
</evidence>
<dbReference type="PANTHER" id="PTHR46223">
    <property type="entry name" value="HISTONE-LYSINE N-METHYLTRANSFERASE SUV39H"/>
    <property type="match status" value="1"/>
</dbReference>
<evidence type="ECO:0000256" key="6">
    <source>
        <dbReference type="ARBA" id="ARBA00022723"/>
    </source>
</evidence>
<organism evidence="12 13">
    <name type="scientific">Hypsizygus marmoreus</name>
    <name type="common">White beech mushroom</name>
    <name type="synonym">Agaricus marmoreus</name>
    <dbReference type="NCBI Taxonomy" id="39966"/>
    <lineage>
        <taxon>Eukaryota</taxon>
        <taxon>Fungi</taxon>
        <taxon>Dikarya</taxon>
        <taxon>Basidiomycota</taxon>
        <taxon>Agaricomycotina</taxon>
        <taxon>Agaricomycetes</taxon>
        <taxon>Agaricomycetidae</taxon>
        <taxon>Agaricales</taxon>
        <taxon>Tricholomatineae</taxon>
        <taxon>Lyophyllaceae</taxon>
        <taxon>Hypsizygus</taxon>
    </lineage>
</organism>
<dbReference type="GO" id="GO:0042054">
    <property type="term" value="F:histone methyltransferase activity"/>
    <property type="evidence" value="ECO:0007669"/>
    <property type="project" value="InterPro"/>
</dbReference>
<feature type="compositionally biased region" description="Low complexity" evidence="8">
    <location>
        <begin position="268"/>
        <end position="280"/>
    </location>
</feature>
<sequence>FSTLSTPSNRALVLEATSRFSEEESGPESDNSFTDAEIWRPSPSPEETFSDAEGADGNGNWEVQIIGEEVDSQGNIRYEVRRSPSLRWTRADGTNTTWDNDLIHPDDIKPWKKAQSLRRAQLAEESLDIEVWATMDIHNTNTRLRAQAYEEKLRKRQQNPLNLREKMLKLMEEKKPDWGGVDAGVGPGPSRNRLEKQVSSSSKPESSRASVASARYSTVDLDDADDSRASSTRSKSKMKAPNTPARPASSISVSSSTRSHGRGQTADSVASTSTSNRSSTLISSIRCYTPASSVSSVTLSRSTPSSSKGKGKATADDSPRLMRPLPARARTPVPPPPPRRRRKLQQQWTSIAKACGAAQVTIVNEVDDEEVPDLPPEFKYIESEYRYSNKVRRPDDDDADYFIRCECEECELATTCGCQGPSDLEDKYGNKVYAYTAEGLFAFNVPRGIEVVECNRYCSCDPTDCPNRVAQQPRDVPIEIFKTNNRGWGARAPVDIEKGKVLGIYTGLLIRRDAAEAQPDDERSYCFDLDGREDPEHPTPDEVYSVDSRVYGNWTRFINHSCSPNLRIYLVVYDTIPEMNMPYLAFVATEDITARTEFTFDYDPAAASKTKGKGKGKVAIPEGAKPCMCGAPACRGWVRV</sequence>
<feature type="region of interest" description="Disordered" evidence="8">
    <location>
        <begin position="16"/>
        <end position="58"/>
    </location>
</feature>
<dbReference type="PROSITE" id="PS50867">
    <property type="entry name" value="PRE_SET"/>
    <property type="match status" value="1"/>
</dbReference>
<accession>A0A369KB11</accession>
<dbReference type="PROSITE" id="PS50280">
    <property type="entry name" value="SET"/>
    <property type="match status" value="1"/>
</dbReference>
<dbReference type="InterPro" id="IPR003616">
    <property type="entry name" value="Post-SET_dom"/>
</dbReference>
<gene>
    <name evidence="12" type="primary">clr4_1</name>
    <name evidence="12" type="ORF">Hypma_013883</name>
</gene>
<evidence type="ECO:0000313" key="12">
    <source>
        <dbReference type="EMBL" id="RDB30047.1"/>
    </source>
</evidence>
<dbReference type="EMBL" id="LUEZ02000009">
    <property type="protein sequence ID" value="RDB30047.1"/>
    <property type="molecule type" value="Genomic_DNA"/>
</dbReference>
<dbReference type="STRING" id="39966.A0A369KB11"/>
<feature type="domain" description="Post-SET" evidence="11">
    <location>
        <begin position="623"/>
        <end position="639"/>
    </location>
</feature>
<evidence type="ECO:0000256" key="3">
    <source>
        <dbReference type="ARBA" id="ARBA00022603"/>
    </source>
</evidence>
<comment type="subcellular location">
    <subcellularLocation>
        <location evidence="1">Chromosome</location>
    </subcellularLocation>
</comment>
<dbReference type="SUPFAM" id="SSF82199">
    <property type="entry name" value="SET domain"/>
    <property type="match status" value="1"/>
</dbReference>
<evidence type="ECO:0000259" key="11">
    <source>
        <dbReference type="PROSITE" id="PS50868"/>
    </source>
</evidence>
<feature type="domain" description="Pre-SET" evidence="10">
    <location>
        <begin position="403"/>
        <end position="473"/>
    </location>
</feature>
<evidence type="ECO:0000259" key="9">
    <source>
        <dbReference type="PROSITE" id="PS50280"/>
    </source>
</evidence>
<dbReference type="GO" id="GO:0008270">
    <property type="term" value="F:zinc ion binding"/>
    <property type="evidence" value="ECO:0007669"/>
    <property type="project" value="InterPro"/>
</dbReference>
<feature type="region of interest" description="Disordered" evidence="8">
    <location>
        <begin position="293"/>
        <end position="344"/>
    </location>
</feature>
<reference evidence="12" key="1">
    <citation type="submission" date="2018-04" db="EMBL/GenBank/DDBJ databases">
        <title>Whole genome sequencing of Hypsizygus marmoreus.</title>
        <authorList>
            <person name="Choi I.-G."/>
            <person name="Min B."/>
            <person name="Kim J.-G."/>
            <person name="Kim S."/>
            <person name="Oh Y.-L."/>
            <person name="Kong W.-S."/>
            <person name="Park H."/>
            <person name="Jeong J."/>
            <person name="Song E.-S."/>
        </authorList>
    </citation>
    <scope>NUCLEOTIDE SEQUENCE [LARGE SCALE GENOMIC DNA]</scope>
    <source>
        <strain evidence="12">51987-8</strain>
    </source>
</reference>
<comment type="caution">
    <text evidence="12">The sequence shown here is derived from an EMBL/GenBank/DDBJ whole genome shotgun (WGS) entry which is preliminary data.</text>
</comment>
<dbReference type="GO" id="GO:0005634">
    <property type="term" value="C:nucleus"/>
    <property type="evidence" value="ECO:0007669"/>
    <property type="project" value="InterPro"/>
</dbReference>
<proteinExistence type="predicted"/>
<feature type="non-terminal residue" evidence="12">
    <location>
        <position position="1"/>
    </location>
</feature>
<evidence type="ECO:0000256" key="1">
    <source>
        <dbReference type="ARBA" id="ARBA00004286"/>
    </source>
</evidence>
<protein>
    <submittedName>
        <fullName evidence="12">Histone-lysine N-methyltransferase, H3 lysine-9 specific</fullName>
    </submittedName>
</protein>
<evidence type="ECO:0000259" key="10">
    <source>
        <dbReference type="PROSITE" id="PS50867"/>
    </source>
</evidence>
<evidence type="ECO:0000256" key="4">
    <source>
        <dbReference type="ARBA" id="ARBA00022679"/>
    </source>
</evidence>